<keyword evidence="1" id="KW-0677">Repeat</keyword>
<protein>
    <submittedName>
        <fullName evidence="5">PA2778 family cysteine peptidase</fullName>
    </submittedName>
</protein>
<gene>
    <name evidence="5" type="ORF">PF327_08520</name>
</gene>
<dbReference type="InterPro" id="IPR052943">
    <property type="entry name" value="TMTC_O-mannosyl-trnsfr"/>
</dbReference>
<feature type="repeat" description="TPR" evidence="3">
    <location>
        <begin position="241"/>
        <end position="274"/>
    </location>
</feature>
<sequence>MTLPVLSVNVRSNSYLSLLFVCSAWILLSGCTPKEPSPLGKYHTSSTIKVPFVSPRSDLCGATAIEMVSSYWQTTTSYVPRLSRNELDKRTFIPEKGGTLQVELVSTARANGLLVYPLEPTFDALLRELEQEHPVIVLVNRGYSWYPLWHYAPVTGYDKKNKTVLMHYSDSPNEAMPISTFTELWKRGGNWGVVLLPPGKLPVSASPKEFLRAAYDLEKTGMRDEAIIAYRSALLRWPKNIDTYFALANAYYHTHQFTKAEQGYRKLLSLEPTHTMALNNLADLLCTMGRPEEAMSMIRKAETDDAQMQAILKSTRKEITEGCVP</sequence>
<dbReference type="Pfam" id="PF07719">
    <property type="entry name" value="TPR_2"/>
    <property type="match status" value="1"/>
</dbReference>
<dbReference type="PANTHER" id="PTHR44809">
    <property type="match status" value="1"/>
</dbReference>
<dbReference type="PANTHER" id="PTHR44809:SF1">
    <property type="entry name" value="PROTEIN O-MANNOSYL-TRANSFERASE TMTC1"/>
    <property type="match status" value="1"/>
</dbReference>
<dbReference type="NCBIfam" id="NF033920">
    <property type="entry name" value="C39_PA2778_fam"/>
    <property type="match status" value="1"/>
</dbReference>
<comment type="caution">
    <text evidence="5">The sequence shown here is derived from an EMBL/GenBank/DDBJ whole genome shotgun (WGS) entry which is preliminary data.</text>
</comment>
<dbReference type="Gene3D" id="1.25.40.10">
    <property type="entry name" value="Tetratricopeptide repeat domain"/>
    <property type="match status" value="1"/>
</dbReference>
<evidence type="ECO:0000256" key="2">
    <source>
        <dbReference type="ARBA" id="ARBA00022803"/>
    </source>
</evidence>
<keyword evidence="6" id="KW-1185">Reference proteome</keyword>
<dbReference type="InterPro" id="IPR019734">
    <property type="entry name" value="TPR_rpt"/>
</dbReference>
<evidence type="ECO:0000313" key="6">
    <source>
        <dbReference type="Proteomes" id="UP001169066"/>
    </source>
</evidence>
<dbReference type="InterPro" id="IPR011990">
    <property type="entry name" value="TPR-like_helical_dom_sf"/>
</dbReference>
<dbReference type="RefSeq" id="WP_289402155.1">
    <property type="nucleotide sequence ID" value="NZ_JAQIBC010000006.1"/>
</dbReference>
<dbReference type="SMART" id="SM00028">
    <property type="entry name" value="TPR"/>
    <property type="match status" value="3"/>
</dbReference>
<dbReference type="InterPro" id="IPR013105">
    <property type="entry name" value="TPR_2"/>
</dbReference>
<dbReference type="Gene3D" id="3.90.70.10">
    <property type="entry name" value="Cysteine proteinases"/>
    <property type="match status" value="1"/>
</dbReference>
<evidence type="ECO:0000256" key="1">
    <source>
        <dbReference type="ARBA" id="ARBA00022737"/>
    </source>
</evidence>
<feature type="domain" description="Peptidase C39-like" evidence="4">
    <location>
        <begin position="56"/>
        <end position="167"/>
    </location>
</feature>
<proteinExistence type="predicted"/>
<dbReference type="SUPFAM" id="SSF48452">
    <property type="entry name" value="TPR-like"/>
    <property type="match status" value="1"/>
</dbReference>
<dbReference type="Proteomes" id="UP001169066">
    <property type="component" value="Unassembled WGS sequence"/>
</dbReference>
<dbReference type="InterPro" id="IPR039564">
    <property type="entry name" value="Peptidase_C39-like"/>
</dbReference>
<dbReference type="PROSITE" id="PS50005">
    <property type="entry name" value="TPR"/>
    <property type="match status" value="1"/>
</dbReference>
<accession>A0ABT7QT23</accession>
<evidence type="ECO:0000259" key="4">
    <source>
        <dbReference type="Pfam" id="PF13529"/>
    </source>
</evidence>
<name>A0ABT7QT23_9BACT</name>
<dbReference type="Pfam" id="PF13529">
    <property type="entry name" value="Peptidase_C39_2"/>
    <property type="match status" value="1"/>
</dbReference>
<reference evidence="5" key="1">
    <citation type="submission" date="2023-01" db="EMBL/GenBank/DDBJ databases">
        <title>Sulfurovum sp. XTW-4 genome assembly.</title>
        <authorList>
            <person name="Wang J."/>
        </authorList>
    </citation>
    <scope>NUCLEOTIDE SEQUENCE</scope>
    <source>
        <strain evidence="5">XTW-4</strain>
    </source>
</reference>
<evidence type="ECO:0000313" key="5">
    <source>
        <dbReference type="EMBL" id="MDM5264235.1"/>
    </source>
</evidence>
<dbReference type="EMBL" id="JAQIBC010000006">
    <property type="protein sequence ID" value="MDM5264235.1"/>
    <property type="molecule type" value="Genomic_DNA"/>
</dbReference>
<keyword evidence="2 3" id="KW-0802">TPR repeat</keyword>
<evidence type="ECO:0000256" key="3">
    <source>
        <dbReference type="PROSITE-ProRule" id="PRU00339"/>
    </source>
</evidence>
<organism evidence="5 6">
    <name type="scientific">Sulfurovum xiamenensis</name>
    <dbReference type="NCBI Taxonomy" id="3019066"/>
    <lineage>
        <taxon>Bacteria</taxon>
        <taxon>Pseudomonadati</taxon>
        <taxon>Campylobacterota</taxon>
        <taxon>Epsilonproteobacteria</taxon>
        <taxon>Campylobacterales</taxon>
        <taxon>Sulfurovaceae</taxon>
        <taxon>Sulfurovum</taxon>
    </lineage>
</organism>